<dbReference type="KEGG" id="ptm:GSPATT00035886001"/>
<dbReference type="HOGENOM" id="CLU_2202125_0_0_1"/>
<gene>
    <name evidence="1" type="ORF">GSPATT00035886001</name>
</gene>
<dbReference type="InParanoid" id="A0C7I9"/>
<dbReference type="EMBL" id="CT868047">
    <property type="protein sequence ID" value="CAK66756.1"/>
    <property type="molecule type" value="Genomic_DNA"/>
</dbReference>
<sequence length="108" mass="12595">MSAYPTEIEYEYSFLTITGNLIKILGDFLWYYHAKPKCFTYGHLFRNREFVFINDFLNPTLILLQDNFAKPPNLGIVSLHEHNLYAISKPSFTILNRSTEVQNGSQML</sequence>
<dbReference type="Proteomes" id="UP000000600">
    <property type="component" value="Unassembled WGS sequence"/>
</dbReference>
<dbReference type="AlphaFoldDB" id="A0C7I9"/>
<evidence type="ECO:0000313" key="2">
    <source>
        <dbReference type="Proteomes" id="UP000000600"/>
    </source>
</evidence>
<dbReference type="RefSeq" id="XP_001434153.1">
    <property type="nucleotide sequence ID" value="XM_001434116.1"/>
</dbReference>
<proteinExistence type="predicted"/>
<protein>
    <submittedName>
        <fullName evidence="1">Uncharacterized protein</fullName>
    </submittedName>
</protein>
<evidence type="ECO:0000313" key="1">
    <source>
        <dbReference type="EMBL" id="CAK66756.1"/>
    </source>
</evidence>
<organism evidence="1 2">
    <name type="scientific">Paramecium tetraurelia</name>
    <dbReference type="NCBI Taxonomy" id="5888"/>
    <lineage>
        <taxon>Eukaryota</taxon>
        <taxon>Sar</taxon>
        <taxon>Alveolata</taxon>
        <taxon>Ciliophora</taxon>
        <taxon>Intramacronucleata</taxon>
        <taxon>Oligohymenophorea</taxon>
        <taxon>Peniculida</taxon>
        <taxon>Parameciidae</taxon>
        <taxon>Paramecium</taxon>
    </lineage>
</organism>
<accession>A0C7I9</accession>
<keyword evidence="2" id="KW-1185">Reference proteome</keyword>
<reference evidence="1 2" key="1">
    <citation type="journal article" date="2006" name="Nature">
        <title>Global trends of whole-genome duplications revealed by the ciliate Paramecium tetraurelia.</title>
        <authorList>
            <consortium name="Genoscope"/>
            <person name="Aury J.-M."/>
            <person name="Jaillon O."/>
            <person name="Duret L."/>
            <person name="Noel B."/>
            <person name="Jubin C."/>
            <person name="Porcel B.M."/>
            <person name="Segurens B."/>
            <person name="Daubin V."/>
            <person name="Anthouard V."/>
            <person name="Aiach N."/>
            <person name="Arnaiz O."/>
            <person name="Billaut A."/>
            <person name="Beisson J."/>
            <person name="Blanc I."/>
            <person name="Bouhouche K."/>
            <person name="Camara F."/>
            <person name="Duharcourt S."/>
            <person name="Guigo R."/>
            <person name="Gogendeau D."/>
            <person name="Katinka M."/>
            <person name="Keller A.-M."/>
            <person name="Kissmehl R."/>
            <person name="Klotz C."/>
            <person name="Koll F."/>
            <person name="Le Moue A."/>
            <person name="Lepere C."/>
            <person name="Malinsky S."/>
            <person name="Nowacki M."/>
            <person name="Nowak J.K."/>
            <person name="Plattner H."/>
            <person name="Poulain J."/>
            <person name="Ruiz F."/>
            <person name="Serrano V."/>
            <person name="Zagulski M."/>
            <person name="Dessen P."/>
            <person name="Betermier M."/>
            <person name="Weissenbach J."/>
            <person name="Scarpelli C."/>
            <person name="Schachter V."/>
            <person name="Sperling L."/>
            <person name="Meyer E."/>
            <person name="Cohen J."/>
            <person name="Wincker P."/>
        </authorList>
    </citation>
    <scope>NUCLEOTIDE SEQUENCE [LARGE SCALE GENOMIC DNA]</scope>
    <source>
        <strain evidence="1 2">Stock d4-2</strain>
    </source>
</reference>
<name>A0C7I9_PARTE</name>
<dbReference type="GeneID" id="5019938"/>